<dbReference type="EMBL" id="JACBZR010000001">
    <property type="protein sequence ID" value="NYI78704.1"/>
    <property type="molecule type" value="Genomic_DNA"/>
</dbReference>
<sequence>MQMPPPDEERRPWCDQHQEAAETQTKPLAHIVRPTGCVCGCVNGVDCITDTSPLDRYRRKLGLDPVDRPDDWWLDPYADCRCQRGYWTGRGVFVCLCRQEVA</sequence>
<reference evidence="1 2" key="1">
    <citation type="submission" date="2020-07" db="EMBL/GenBank/DDBJ databases">
        <title>Sequencing the genomes of 1000 actinobacteria strains.</title>
        <authorList>
            <person name="Klenk H.-P."/>
        </authorList>
    </citation>
    <scope>NUCLEOTIDE SEQUENCE [LARGE SCALE GENOMIC DNA]</scope>
    <source>
        <strain evidence="1 2">DSM 26487</strain>
    </source>
</reference>
<evidence type="ECO:0000313" key="2">
    <source>
        <dbReference type="Proteomes" id="UP000564496"/>
    </source>
</evidence>
<evidence type="ECO:0000313" key="1">
    <source>
        <dbReference type="EMBL" id="NYI78704.1"/>
    </source>
</evidence>
<name>A0A7Z0DN65_9ACTN</name>
<comment type="caution">
    <text evidence="1">The sequence shown here is derived from an EMBL/GenBank/DDBJ whole genome shotgun (WGS) entry which is preliminary data.</text>
</comment>
<keyword evidence="2" id="KW-1185">Reference proteome</keyword>
<gene>
    <name evidence="1" type="ORF">BJ988_003352</name>
</gene>
<proteinExistence type="predicted"/>
<protein>
    <submittedName>
        <fullName evidence="1">Uncharacterized protein</fullName>
    </submittedName>
</protein>
<accession>A0A7Z0DN65</accession>
<organism evidence="1 2">
    <name type="scientific">Nocardioides panzhihuensis</name>
    <dbReference type="NCBI Taxonomy" id="860243"/>
    <lineage>
        <taxon>Bacteria</taxon>
        <taxon>Bacillati</taxon>
        <taxon>Actinomycetota</taxon>
        <taxon>Actinomycetes</taxon>
        <taxon>Propionibacteriales</taxon>
        <taxon>Nocardioidaceae</taxon>
        <taxon>Nocardioides</taxon>
    </lineage>
</organism>
<dbReference type="Proteomes" id="UP000564496">
    <property type="component" value="Unassembled WGS sequence"/>
</dbReference>
<dbReference type="AlphaFoldDB" id="A0A7Z0DN65"/>